<dbReference type="EMBL" id="SRLE01000012">
    <property type="protein sequence ID" value="TGD71881.1"/>
    <property type="molecule type" value="Genomic_DNA"/>
</dbReference>
<comment type="caution">
    <text evidence="1">The sequence shown here is derived from an EMBL/GenBank/DDBJ whole genome shotgun (WGS) entry which is preliminary data.</text>
</comment>
<accession>A0A4Z0LX71</accession>
<gene>
    <name evidence="1" type="ORF">E4634_17375</name>
</gene>
<dbReference type="GO" id="GO:0008146">
    <property type="term" value="F:sulfotransferase activity"/>
    <property type="evidence" value="ECO:0007669"/>
    <property type="project" value="InterPro"/>
</dbReference>
<name>A0A4Z0LX71_9GAMM</name>
<evidence type="ECO:0000313" key="2">
    <source>
        <dbReference type="Proteomes" id="UP000298050"/>
    </source>
</evidence>
<dbReference type="Pfam" id="PF03567">
    <property type="entry name" value="Sulfotransfer_2"/>
    <property type="match status" value="1"/>
</dbReference>
<evidence type="ECO:0008006" key="3">
    <source>
        <dbReference type="Google" id="ProtNLM"/>
    </source>
</evidence>
<dbReference type="RefSeq" id="WP_135445925.1">
    <property type="nucleotide sequence ID" value="NZ_SRLE01000012.1"/>
</dbReference>
<keyword evidence="2" id="KW-1185">Reference proteome</keyword>
<sequence>MIVSDRHRYVFIELPLSGTTAISSELCELYGGKKLLGKHATYRDFLKHATPEQKNYYVFSGLRNPLDRAVSHYEKYRTDHRGRFTDPKKLGVRRGIYGRLDKHADLTRFRYIQKHGDSFADYFMRFYKLPYDNWSRLDHEKFDYVIRFESIQDDFSTVLSQLGIDQVRPLPIANKTAKRDMNWQSYFDDAARRRARQVFGPFMEKWGYQFPSEWGECEIKSRDRLLFEILGKVRSFIWIYLRPAR</sequence>
<protein>
    <recommendedName>
        <fullName evidence="3">Sulfotransferase family protein</fullName>
    </recommendedName>
</protein>
<dbReference type="Gene3D" id="3.40.50.300">
    <property type="entry name" value="P-loop containing nucleotide triphosphate hydrolases"/>
    <property type="match status" value="1"/>
</dbReference>
<dbReference type="SUPFAM" id="SSF52540">
    <property type="entry name" value="P-loop containing nucleoside triphosphate hydrolases"/>
    <property type="match status" value="1"/>
</dbReference>
<proteinExistence type="predicted"/>
<dbReference type="GO" id="GO:0016020">
    <property type="term" value="C:membrane"/>
    <property type="evidence" value="ECO:0007669"/>
    <property type="project" value="InterPro"/>
</dbReference>
<dbReference type="InterPro" id="IPR027417">
    <property type="entry name" value="P-loop_NTPase"/>
</dbReference>
<dbReference type="AlphaFoldDB" id="A0A4Z0LX71"/>
<dbReference type="InterPro" id="IPR005331">
    <property type="entry name" value="Sulfotransferase"/>
</dbReference>
<evidence type="ECO:0000313" key="1">
    <source>
        <dbReference type="EMBL" id="TGD71881.1"/>
    </source>
</evidence>
<reference evidence="1 2" key="1">
    <citation type="submission" date="2019-04" db="EMBL/GenBank/DDBJ databases">
        <title>Taxonomy of novel Haliea sp. from mangrove soil of West Coast of India.</title>
        <authorList>
            <person name="Verma A."/>
            <person name="Kumar P."/>
            <person name="Krishnamurthi S."/>
        </authorList>
    </citation>
    <scope>NUCLEOTIDE SEQUENCE [LARGE SCALE GENOMIC DNA]</scope>
    <source>
        <strain evidence="1 2">SAOS-164</strain>
    </source>
</reference>
<dbReference type="Proteomes" id="UP000298050">
    <property type="component" value="Unassembled WGS sequence"/>
</dbReference>
<organism evidence="1 2">
    <name type="scientific">Mangrovimicrobium sediminis</name>
    <dbReference type="NCBI Taxonomy" id="2562682"/>
    <lineage>
        <taxon>Bacteria</taxon>
        <taxon>Pseudomonadati</taxon>
        <taxon>Pseudomonadota</taxon>
        <taxon>Gammaproteobacteria</taxon>
        <taxon>Cellvibrionales</taxon>
        <taxon>Halieaceae</taxon>
        <taxon>Mangrovimicrobium</taxon>
    </lineage>
</organism>
<dbReference type="OrthoDB" id="288532at2"/>